<dbReference type="EMBL" id="JBANMG010000010">
    <property type="protein sequence ID" value="KAK6948071.1"/>
    <property type="molecule type" value="Genomic_DNA"/>
</dbReference>
<dbReference type="InterPro" id="IPR011051">
    <property type="entry name" value="RmlC_Cupin_sf"/>
</dbReference>
<protein>
    <recommendedName>
        <fullName evidence="1">Cupin type-1 domain-containing protein</fullName>
    </recommendedName>
</protein>
<comment type="caution">
    <text evidence="2">The sequence shown here is derived from an EMBL/GenBank/DDBJ whole genome shotgun (WGS) entry which is preliminary data.</text>
</comment>
<dbReference type="Pfam" id="PF00190">
    <property type="entry name" value="Cupin_1"/>
    <property type="match status" value="1"/>
</dbReference>
<accession>A0AAX6M786</accession>
<dbReference type="PANTHER" id="PTHR36448:SF3">
    <property type="entry name" value="CUPIN TYPE-2 DOMAIN-CONTAINING PROTEIN"/>
    <property type="match status" value="1"/>
</dbReference>
<dbReference type="AlphaFoldDB" id="A0AAX6M786"/>
<dbReference type="SUPFAM" id="SSF51182">
    <property type="entry name" value="RmlC-like cupins"/>
    <property type="match status" value="1"/>
</dbReference>
<sequence length="230" mass="25366">MVKVEKYYLPPTRLIPNSPQPLLRYKGLLAEPSERRPEVINDRLERNYWTTQWIFRYGPSQPSHYHSRIHEAMAVLSGRATIRFGVADMDPDLDKNTWGNAKETGGIEVTANIGDVFIIPAGVAHKTFDTSPSAEFSLLTPGDGHGIPGPNVGEALASVELSGFTMMGAYPKNCGHWDFSTGVEGVGDFEASWSVPRPEKDPFLGDLQDGIVGQWNAIKIPDRKALFANL</sequence>
<dbReference type="Gene3D" id="2.60.120.10">
    <property type="entry name" value="Jelly Rolls"/>
    <property type="match status" value="1"/>
</dbReference>
<name>A0AAX6M786_9PEZI</name>
<dbReference type="InterPro" id="IPR006045">
    <property type="entry name" value="Cupin_1"/>
</dbReference>
<reference evidence="2 3" key="1">
    <citation type="journal article" date="2024" name="Front Chem Biol">
        <title>Unveiling the potential of Daldinia eschscholtzii MFLUCC 19-0629 through bioactivity and bioinformatics studies for enhanced sustainable agriculture production.</title>
        <authorList>
            <person name="Brooks S."/>
            <person name="Weaver J.A."/>
            <person name="Klomchit A."/>
            <person name="Alharthi S.A."/>
            <person name="Onlamun T."/>
            <person name="Nurani R."/>
            <person name="Vong T.K."/>
            <person name="Alberti F."/>
            <person name="Greco C."/>
        </authorList>
    </citation>
    <scope>NUCLEOTIDE SEQUENCE [LARGE SCALE GENOMIC DNA]</scope>
    <source>
        <strain evidence="2">MFLUCC 19-0629</strain>
    </source>
</reference>
<organism evidence="2 3">
    <name type="scientific">Daldinia eschscholtzii</name>
    <dbReference type="NCBI Taxonomy" id="292717"/>
    <lineage>
        <taxon>Eukaryota</taxon>
        <taxon>Fungi</taxon>
        <taxon>Dikarya</taxon>
        <taxon>Ascomycota</taxon>
        <taxon>Pezizomycotina</taxon>
        <taxon>Sordariomycetes</taxon>
        <taxon>Xylariomycetidae</taxon>
        <taxon>Xylariales</taxon>
        <taxon>Hypoxylaceae</taxon>
        <taxon>Daldinia</taxon>
    </lineage>
</organism>
<dbReference type="PANTHER" id="PTHR36448">
    <property type="entry name" value="BLR7373 PROTEIN"/>
    <property type="match status" value="1"/>
</dbReference>
<dbReference type="InterPro" id="IPR047121">
    <property type="entry name" value="YjiB-like"/>
</dbReference>
<evidence type="ECO:0000259" key="1">
    <source>
        <dbReference type="Pfam" id="PF00190"/>
    </source>
</evidence>
<dbReference type="CDD" id="cd02219">
    <property type="entry name" value="cupin_YjlB-like"/>
    <property type="match status" value="1"/>
</dbReference>
<keyword evidence="3" id="KW-1185">Reference proteome</keyword>
<gene>
    <name evidence="2" type="ORF">Daesc_009835</name>
</gene>
<feature type="domain" description="Cupin type-1" evidence="1">
    <location>
        <begin position="63"/>
        <end position="141"/>
    </location>
</feature>
<evidence type="ECO:0000313" key="2">
    <source>
        <dbReference type="EMBL" id="KAK6948071.1"/>
    </source>
</evidence>
<evidence type="ECO:0000313" key="3">
    <source>
        <dbReference type="Proteomes" id="UP001369815"/>
    </source>
</evidence>
<dbReference type="Proteomes" id="UP001369815">
    <property type="component" value="Unassembled WGS sequence"/>
</dbReference>
<proteinExistence type="predicted"/>
<dbReference type="InterPro" id="IPR014710">
    <property type="entry name" value="RmlC-like_jellyroll"/>
</dbReference>